<dbReference type="Gene3D" id="1.10.8.20">
    <property type="entry name" value="N-terminal domain of phosphatidylinositol transfer protein sec14p"/>
    <property type="match status" value="1"/>
</dbReference>
<sequence>MWVFKGRGATATHEPSPQYPQGHVGHLTPAQDEALEQFRGLVEEQGLLKKGPSATQDDAALLRFLRARRWVPQDAYKQFKGTQEWRTSIDLDNLYKTIDLDLWARTTWPYPHWTGRRDRDGRPLFLLDAGMIVANNFNECERLVNEFGIMGARNASASASSPLLALHGTRFDCLLIHSIAPLCNHMLDRSHPDVPVTIGTFIIDVSDLSFKKF</sequence>
<dbReference type="Pfam" id="PF03765">
    <property type="entry name" value="CRAL_TRIO_N"/>
    <property type="match status" value="1"/>
</dbReference>
<feature type="domain" description="CRAL/TRIO N-terminal" evidence="2">
    <location>
        <begin position="57"/>
        <end position="82"/>
    </location>
</feature>
<dbReference type="InterPro" id="IPR051026">
    <property type="entry name" value="PI/PC_transfer"/>
</dbReference>
<dbReference type="InterPro" id="IPR036865">
    <property type="entry name" value="CRAL-TRIO_dom_sf"/>
</dbReference>
<dbReference type="Proteomes" id="UP000557566">
    <property type="component" value="Unassembled WGS sequence"/>
</dbReference>
<organism evidence="3 4">
    <name type="scientific">Ophiocordyceps sinensis</name>
    <dbReference type="NCBI Taxonomy" id="72228"/>
    <lineage>
        <taxon>Eukaryota</taxon>
        <taxon>Fungi</taxon>
        <taxon>Dikarya</taxon>
        <taxon>Ascomycota</taxon>
        <taxon>Pezizomycotina</taxon>
        <taxon>Sordariomycetes</taxon>
        <taxon>Hypocreomycetidae</taxon>
        <taxon>Hypocreales</taxon>
        <taxon>Ophiocordycipitaceae</taxon>
        <taxon>Ophiocordyceps</taxon>
    </lineage>
</organism>
<dbReference type="EMBL" id="JAAVMX010000007">
    <property type="protein sequence ID" value="KAF4505964.1"/>
    <property type="molecule type" value="Genomic_DNA"/>
</dbReference>
<dbReference type="PANTHER" id="PTHR45657:SF3">
    <property type="entry name" value="TRANSPORTER, PUTATIVE (AFU_ORTHOLOGUE AFUA_5G09260)-RELATED"/>
    <property type="match status" value="1"/>
</dbReference>
<gene>
    <name evidence="3" type="ORF">G6O67_006095</name>
</gene>
<evidence type="ECO:0000259" key="2">
    <source>
        <dbReference type="SMART" id="SM01100"/>
    </source>
</evidence>
<comment type="caution">
    <text evidence="3">The sequence shown here is derived from an EMBL/GenBank/DDBJ whole genome shotgun (WGS) entry which is preliminary data.</text>
</comment>
<dbReference type="SUPFAM" id="SSF46938">
    <property type="entry name" value="CRAL/TRIO N-terminal domain"/>
    <property type="match status" value="1"/>
</dbReference>
<dbReference type="PANTHER" id="PTHR45657">
    <property type="entry name" value="CRAL-TRIO DOMAIN-CONTAINING PROTEIN YKL091C-RELATED"/>
    <property type="match status" value="1"/>
</dbReference>
<protein>
    <recommendedName>
        <fullName evidence="2">CRAL/TRIO N-terminal domain-containing protein</fullName>
    </recommendedName>
</protein>
<keyword evidence="4" id="KW-1185">Reference proteome</keyword>
<feature type="region of interest" description="Disordered" evidence="1">
    <location>
        <begin position="1"/>
        <end position="23"/>
    </location>
</feature>
<accession>A0A8H4LV31</accession>
<proteinExistence type="predicted"/>
<evidence type="ECO:0000313" key="4">
    <source>
        <dbReference type="Proteomes" id="UP000557566"/>
    </source>
</evidence>
<reference evidence="3 4" key="1">
    <citation type="journal article" date="2020" name="Genome Biol. Evol.">
        <title>A new high-quality draft genome assembly of the Chinese cordyceps Ophiocordyceps sinensis.</title>
        <authorList>
            <person name="Shu R."/>
            <person name="Zhang J."/>
            <person name="Meng Q."/>
            <person name="Zhang H."/>
            <person name="Zhou G."/>
            <person name="Li M."/>
            <person name="Wu P."/>
            <person name="Zhao Y."/>
            <person name="Chen C."/>
            <person name="Qin Q."/>
        </authorList>
    </citation>
    <scope>NUCLEOTIDE SEQUENCE [LARGE SCALE GENOMIC DNA]</scope>
    <source>
        <strain evidence="3 4">IOZ07</strain>
    </source>
</reference>
<dbReference type="SMART" id="SM01100">
    <property type="entry name" value="CRAL_TRIO_N"/>
    <property type="match status" value="1"/>
</dbReference>
<dbReference type="InterPro" id="IPR011074">
    <property type="entry name" value="CRAL/TRIO_N_dom"/>
</dbReference>
<evidence type="ECO:0000313" key="3">
    <source>
        <dbReference type="EMBL" id="KAF4505964.1"/>
    </source>
</evidence>
<evidence type="ECO:0000256" key="1">
    <source>
        <dbReference type="SAM" id="MobiDB-lite"/>
    </source>
</evidence>
<name>A0A8H4LV31_9HYPO</name>
<dbReference type="Gene3D" id="3.40.525.10">
    <property type="entry name" value="CRAL-TRIO lipid binding domain"/>
    <property type="match status" value="1"/>
</dbReference>
<dbReference type="InterPro" id="IPR036273">
    <property type="entry name" value="CRAL/TRIO_N_dom_sf"/>
</dbReference>
<dbReference type="AlphaFoldDB" id="A0A8H4LV31"/>
<dbReference type="OrthoDB" id="30289at2759"/>